<reference evidence="9" key="1">
    <citation type="submission" date="2023-07" db="EMBL/GenBank/DDBJ databases">
        <title>A draft genome of Kazachstania heterogenica Y-27499.</title>
        <authorList>
            <person name="Donic C."/>
            <person name="Kralova J.S."/>
            <person name="Fidel L."/>
            <person name="Ben-Dor S."/>
            <person name="Jung S."/>
        </authorList>
    </citation>
    <scope>NUCLEOTIDE SEQUENCE [LARGE SCALE GENOMIC DNA]</scope>
    <source>
        <strain evidence="9">Y27499</strain>
    </source>
</reference>
<feature type="compositionally biased region" description="Basic and acidic residues" evidence="5">
    <location>
        <begin position="263"/>
        <end position="274"/>
    </location>
</feature>
<feature type="transmembrane region" description="Helical" evidence="6">
    <location>
        <begin position="44"/>
        <end position="66"/>
    </location>
</feature>
<feature type="transmembrane region" description="Helical" evidence="6">
    <location>
        <begin position="72"/>
        <end position="92"/>
    </location>
</feature>
<feature type="transmembrane region" description="Helical" evidence="6">
    <location>
        <begin position="12"/>
        <end position="32"/>
    </location>
</feature>
<feature type="compositionally biased region" description="Polar residues" evidence="5">
    <location>
        <begin position="243"/>
        <end position="256"/>
    </location>
</feature>
<evidence type="ECO:0000256" key="1">
    <source>
        <dbReference type="ARBA" id="ARBA00004141"/>
    </source>
</evidence>
<evidence type="ECO:0000256" key="6">
    <source>
        <dbReference type="SAM" id="Phobius"/>
    </source>
</evidence>
<dbReference type="AlphaFoldDB" id="A0AAN8A6R7"/>
<name>A0AAN8A6R7_9SACH</name>
<comment type="caution">
    <text evidence="8">The sequence shown here is derived from an EMBL/GenBank/DDBJ whole genome shotgun (WGS) entry which is preliminary data.</text>
</comment>
<evidence type="ECO:0000256" key="5">
    <source>
        <dbReference type="SAM" id="MobiDB-lite"/>
    </source>
</evidence>
<keyword evidence="2 6" id="KW-0812">Transmembrane</keyword>
<dbReference type="PANTHER" id="PTHR37451">
    <property type="entry name" value="MARVEL DOMAIN"/>
    <property type="match status" value="1"/>
</dbReference>
<keyword evidence="3 6" id="KW-1133">Transmembrane helix</keyword>
<evidence type="ECO:0000256" key="3">
    <source>
        <dbReference type="ARBA" id="ARBA00022989"/>
    </source>
</evidence>
<keyword evidence="4 6" id="KW-0472">Membrane</keyword>
<accession>A0AAN8A6R7</accession>
<evidence type="ECO:0000256" key="2">
    <source>
        <dbReference type="ARBA" id="ARBA00022692"/>
    </source>
</evidence>
<dbReference type="EMBL" id="JAWIZZ010000056">
    <property type="protein sequence ID" value="KAK5774131.1"/>
    <property type="molecule type" value="Genomic_DNA"/>
</dbReference>
<evidence type="ECO:0000313" key="9">
    <source>
        <dbReference type="Proteomes" id="UP001306508"/>
    </source>
</evidence>
<proteinExistence type="predicted"/>
<feature type="region of interest" description="Disordered" evidence="5">
    <location>
        <begin position="234"/>
        <end position="274"/>
    </location>
</feature>
<feature type="transmembrane region" description="Helical" evidence="6">
    <location>
        <begin position="151"/>
        <end position="174"/>
    </location>
</feature>
<sequence length="274" mass="29349">MNKTSGAPWAILRFFQFASAVLVMSLLAYALHNYDFFGSKKANFGLAVGVIGLFYILCVIILVAIIPKLVMVGPYLIAECIMCLLWLCGFIVSADVFGKHSCGSSFVTLTYNPKYGSFMDFQDANGRVNPFTNKYSSNNHKNACRSAKTSIAFSGLSFVLFVISCIALGVNVAMPIVHSFGGSGMWRTGGVLGTRLHRWSGLGLTDSVVNNPQQPAYGPTDLEQQEAAAMAGNGGVTHIPDQRTVSSGESAKSESPANVEPKLSTHPDRTAGMT</sequence>
<evidence type="ECO:0000259" key="7">
    <source>
        <dbReference type="Pfam" id="PF01284"/>
    </source>
</evidence>
<keyword evidence="9" id="KW-1185">Reference proteome</keyword>
<protein>
    <recommendedName>
        <fullName evidence="7">MARVEL domain-containing protein</fullName>
    </recommendedName>
</protein>
<evidence type="ECO:0000256" key="4">
    <source>
        <dbReference type="ARBA" id="ARBA00023136"/>
    </source>
</evidence>
<dbReference type="Proteomes" id="UP001306508">
    <property type="component" value="Unassembled WGS sequence"/>
</dbReference>
<dbReference type="PANTHER" id="PTHR37451:SF1">
    <property type="entry name" value="MARVEL DOMAIN-CONTAINING PROTEIN"/>
    <property type="match status" value="1"/>
</dbReference>
<evidence type="ECO:0000313" key="8">
    <source>
        <dbReference type="EMBL" id="KAK5774131.1"/>
    </source>
</evidence>
<comment type="subcellular location">
    <subcellularLocation>
        <location evidence="1">Membrane</location>
        <topology evidence="1">Multi-pass membrane protein</topology>
    </subcellularLocation>
</comment>
<dbReference type="GO" id="GO:0016020">
    <property type="term" value="C:membrane"/>
    <property type="evidence" value="ECO:0007669"/>
    <property type="project" value="UniProtKB-SubCell"/>
</dbReference>
<dbReference type="Pfam" id="PF01284">
    <property type="entry name" value="MARVEL"/>
    <property type="match status" value="1"/>
</dbReference>
<organism evidence="8 9">
    <name type="scientific">Arxiozyma heterogenica</name>
    <dbReference type="NCBI Taxonomy" id="278026"/>
    <lineage>
        <taxon>Eukaryota</taxon>
        <taxon>Fungi</taxon>
        <taxon>Dikarya</taxon>
        <taxon>Ascomycota</taxon>
        <taxon>Saccharomycotina</taxon>
        <taxon>Saccharomycetes</taxon>
        <taxon>Saccharomycetales</taxon>
        <taxon>Saccharomycetaceae</taxon>
        <taxon>Arxiozyma</taxon>
    </lineage>
</organism>
<gene>
    <name evidence="8" type="ORF">RI543_004665</name>
</gene>
<feature type="domain" description="MARVEL" evidence="7">
    <location>
        <begin position="10"/>
        <end position="166"/>
    </location>
</feature>
<dbReference type="InterPro" id="IPR008253">
    <property type="entry name" value="Marvel"/>
</dbReference>